<evidence type="ECO:0000256" key="2">
    <source>
        <dbReference type="SAM" id="MobiDB-lite"/>
    </source>
</evidence>
<organism evidence="4 5">
    <name type="scientific">Sinanodonta woodiana</name>
    <name type="common">Chinese pond mussel</name>
    <name type="synonym">Anodonta woodiana</name>
    <dbReference type="NCBI Taxonomy" id="1069815"/>
    <lineage>
        <taxon>Eukaryota</taxon>
        <taxon>Metazoa</taxon>
        <taxon>Spiralia</taxon>
        <taxon>Lophotrochozoa</taxon>
        <taxon>Mollusca</taxon>
        <taxon>Bivalvia</taxon>
        <taxon>Autobranchia</taxon>
        <taxon>Heteroconchia</taxon>
        <taxon>Palaeoheterodonta</taxon>
        <taxon>Unionida</taxon>
        <taxon>Unionoidea</taxon>
        <taxon>Unionidae</taxon>
        <taxon>Unioninae</taxon>
        <taxon>Sinanodonta</taxon>
    </lineage>
</organism>
<dbReference type="AlphaFoldDB" id="A0ABD3V5Y7"/>
<dbReference type="Proteomes" id="UP001634394">
    <property type="component" value="Unassembled WGS sequence"/>
</dbReference>
<dbReference type="InterPro" id="IPR003734">
    <property type="entry name" value="DUF155"/>
</dbReference>
<dbReference type="Pfam" id="PF02582">
    <property type="entry name" value="DUF155"/>
    <property type="match status" value="1"/>
</dbReference>
<evidence type="ECO:0000313" key="4">
    <source>
        <dbReference type="EMBL" id="KAL3857034.1"/>
    </source>
</evidence>
<reference evidence="4 5" key="1">
    <citation type="submission" date="2024-11" db="EMBL/GenBank/DDBJ databases">
        <title>Chromosome-level genome assembly of the freshwater bivalve Anodonta woodiana.</title>
        <authorList>
            <person name="Chen X."/>
        </authorList>
    </citation>
    <scope>NUCLEOTIDE SEQUENCE [LARGE SCALE GENOMIC DNA]</scope>
    <source>
        <strain evidence="4">MN2024</strain>
        <tissue evidence="4">Gills</tissue>
    </source>
</reference>
<name>A0ABD3V5Y7_SINWO</name>
<proteinExistence type="inferred from homology"/>
<feature type="compositionally biased region" description="Polar residues" evidence="2">
    <location>
        <begin position="481"/>
        <end position="493"/>
    </location>
</feature>
<accession>A0ABD3V5Y7</accession>
<dbReference type="GO" id="GO:0005739">
    <property type="term" value="C:mitochondrion"/>
    <property type="evidence" value="ECO:0007669"/>
    <property type="project" value="UniProtKB-ARBA"/>
</dbReference>
<dbReference type="EMBL" id="JBJQND010000013">
    <property type="protein sequence ID" value="KAL3857034.1"/>
    <property type="molecule type" value="Genomic_DNA"/>
</dbReference>
<feature type="domain" description="DUF155" evidence="3">
    <location>
        <begin position="230"/>
        <end position="418"/>
    </location>
</feature>
<evidence type="ECO:0000313" key="5">
    <source>
        <dbReference type="Proteomes" id="UP001634394"/>
    </source>
</evidence>
<feature type="region of interest" description="Disordered" evidence="2">
    <location>
        <begin position="481"/>
        <end position="521"/>
    </location>
</feature>
<gene>
    <name evidence="4" type="ORF">ACJMK2_011735</name>
</gene>
<comment type="similarity">
    <text evidence="1">Belongs to the RMD1/sif2 family.</text>
</comment>
<dbReference type="InterPro" id="IPR051624">
    <property type="entry name" value="RMD1/Sad1-interacting"/>
</dbReference>
<dbReference type="EMBL" id="JBJQND010000013">
    <property type="protein sequence ID" value="KAL3857035.1"/>
    <property type="molecule type" value="Genomic_DNA"/>
</dbReference>
<comment type="caution">
    <text evidence="4">The sequence shown here is derived from an EMBL/GenBank/DDBJ whole genome shotgun (WGS) entry which is preliminary data.</text>
</comment>
<sequence>MRIATVFYGFSAQRCILNKTFIGRHTVSSIQLENLNSKWCMLHHRTYGNQCVLRNKFLETVSTQHTCKMACENQTGVQMLALKQQSGHKIFALKYQSGHQMFAWKHHSGHMLAWKNSSQLRNFSRFPFTYICAQVTKKYFSTVPGQKPSISAVLSVKRTARKKQPSAVEELRHIDKNVTAYALSEELLLDDIKKALIEQKLYEVINLPEDVIDVLAVKAIYKISPLQREIFYFRDGSVVCWDMSESERREILRFAKKFTINPYSSQLVIQENESMEVVYSMSTGLVGNKIYIRERSDAGTEAVAPDDEDETSQILEKYTFSDSLSQAVRLSLWEANLEQFVDSIEPVTEDLRAGRKVKISRREVLQKLGEIFALRHYMNLSSDLLDTPDFYWDRPKLENLYKKLSTYLNIFSRTRVMNEKLNYCCQIMELLNGHLNDDRHVRLEWMIVILIVIEVIFEIIHYVERYITSREVKETNRHLQTQFGKNDQPSPNSKPYFGTDVASPLSAQPHLMSEREENEQR</sequence>
<feature type="compositionally biased region" description="Basic and acidic residues" evidence="2">
    <location>
        <begin position="512"/>
        <end position="521"/>
    </location>
</feature>
<evidence type="ECO:0000259" key="3">
    <source>
        <dbReference type="Pfam" id="PF02582"/>
    </source>
</evidence>
<dbReference type="PANTHER" id="PTHR16255:SF1">
    <property type="entry name" value="REQUIRED FOR MEIOTIC NUCLEAR DIVISION PROTEIN 1 HOMOLOG"/>
    <property type="match status" value="1"/>
</dbReference>
<dbReference type="PANTHER" id="PTHR16255">
    <property type="entry name" value="REQUIRED FOR MEIOTIC NUCLEAR DIVISION PROTEIN 1 HOMOLOG"/>
    <property type="match status" value="1"/>
</dbReference>
<protein>
    <recommendedName>
        <fullName evidence="3">DUF155 domain-containing protein</fullName>
    </recommendedName>
</protein>
<evidence type="ECO:0000256" key="1">
    <source>
        <dbReference type="ARBA" id="ARBA00008306"/>
    </source>
</evidence>
<keyword evidence="5" id="KW-1185">Reference proteome</keyword>